<dbReference type="PANTHER" id="PTHR13268">
    <property type="entry name" value="BREAST CARCINOMA AMPLIFIED SEQUENCE 3"/>
    <property type="match status" value="1"/>
</dbReference>
<feature type="compositionally biased region" description="Low complexity" evidence="1">
    <location>
        <begin position="278"/>
        <end position="289"/>
    </location>
</feature>
<proteinExistence type="predicted"/>
<sequence>MSNVTGIELRKVRPEAVNDRSVLESVVDFLQDVVEKVPQAYTTSRVPNTEQLEPIEWLRFMQNAQEWHPNLRYDTLVLIIGFKTGVQLWTIDTNGIALELFSIKEHNISSSCLLFTPHNRLYGDDPYINQRPLIVFTKSIGSPSIQIRSLKYDHQHQHVKTILLQTDSTGIDSNKYALVCSTQASIIGYDLVKFEEKFLISTCYANNLYHNLKLNNPFALSTRWLAFVDYRLNLGHQSQGGINTNEPYSSYTGVVLNAAKSLSKSVVKIGESVLNTMSSQSSTMASQSNLTDSKPSTSVSLQQQKHHHTSTNSSNSTTTRHRNGSGKDDSQAGIVTIVDTLKLFGSSIHDDKQNWIVAHFQAHSEPVSYLHFNPSGHLLVTCDDCGHYFNVLEIQTSPYRCTRTYVKHLYTLFRGDTDCKIAHMTFTYDSRWLAVSTKRGTTHLFAMNPYGGSVNIRTHSKAYVVNKASRYHRTAGLDDHSHVFETRRSYATNNEQTKTEINSNNSSAINKNNSTNYNKNSKQRTNDSLLLPAVTLIRQPTDGLTGSLSAPFNVDCLCLAAIFGVTRAFINPEDSITHQEQRPCYSFFVISWHGRLIEYVLEPGPDTTKNTRVTSETPLILTAYPKAQWPLQKCTTWPEVRMELGYAALSQGNTFTRPSSATKINFKDDWLRQVEMNTHVGPARRLWMGPQFQFKTYSEATVSVCHPNSSVFTADLPQNSMNLVEADLKSLPMQWSKSTPVQMPNMQKDISPAYIEVGSGSFQDAPSLSIYGSSFDSLKSDFEVELVEKLFEAANDSTLKNGSNGDNDSLCSSTCSSTIRGQNSMTDMIPSFPDADAPD</sequence>
<dbReference type="InterPro" id="IPR015943">
    <property type="entry name" value="WD40/YVTN_repeat-like_dom_sf"/>
</dbReference>
<dbReference type="Proteomes" id="UP000663829">
    <property type="component" value="Unassembled WGS sequence"/>
</dbReference>
<evidence type="ECO:0000313" key="3">
    <source>
        <dbReference type="EMBL" id="CAF0762819.1"/>
    </source>
</evidence>
<dbReference type="InterPro" id="IPR036322">
    <property type="entry name" value="WD40_repeat_dom_sf"/>
</dbReference>
<dbReference type="GO" id="GO:0005737">
    <property type="term" value="C:cytoplasm"/>
    <property type="evidence" value="ECO:0007669"/>
    <property type="project" value="TreeGrafter"/>
</dbReference>
<name>A0A813Q6F5_9BILA</name>
<dbReference type="AlphaFoldDB" id="A0A813Q6F5"/>
<feature type="domain" description="BCAS3 WD40" evidence="2">
    <location>
        <begin position="72"/>
        <end position="492"/>
    </location>
</feature>
<evidence type="ECO:0000256" key="1">
    <source>
        <dbReference type="SAM" id="MobiDB-lite"/>
    </source>
</evidence>
<organism evidence="3 5">
    <name type="scientific">Didymodactylos carnosus</name>
    <dbReference type="NCBI Taxonomy" id="1234261"/>
    <lineage>
        <taxon>Eukaryota</taxon>
        <taxon>Metazoa</taxon>
        <taxon>Spiralia</taxon>
        <taxon>Gnathifera</taxon>
        <taxon>Rotifera</taxon>
        <taxon>Eurotatoria</taxon>
        <taxon>Bdelloidea</taxon>
        <taxon>Philodinida</taxon>
        <taxon>Philodinidae</taxon>
        <taxon>Didymodactylos</taxon>
    </lineage>
</organism>
<feature type="compositionally biased region" description="Polar residues" evidence="1">
    <location>
        <begin position="290"/>
        <end position="303"/>
    </location>
</feature>
<reference evidence="3" key="1">
    <citation type="submission" date="2021-02" db="EMBL/GenBank/DDBJ databases">
        <authorList>
            <person name="Nowell W R."/>
        </authorList>
    </citation>
    <scope>NUCLEOTIDE SEQUENCE</scope>
</reference>
<dbReference type="GO" id="GO:0006914">
    <property type="term" value="P:autophagy"/>
    <property type="evidence" value="ECO:0007669"/>
    <property type="project" value="InterPro"/>
</dbReference>
<dbReference type="EMBL" id="CAJNOQ010000138">
    <property type="protein sequence ID" value="CAF0762819.1"/>
    <property type="molecule type" value="Genomic_DNA"/>
</dbReference>
<feature type="compositionally biased region" description="Low complexity" evidence="1">
    <location>
        <begin position="503"/>
        <end position="520"/>
    </location>
</feature>
<comment type="caution">
    <text evidence="3">The sequence shown here is derived from an EMBL/GenBank/DDBJ whole genome shotgun (WGS) entry which is preliminary data.</text>
</comment>
<dbReference type="PANTHER" id="PTHR13268:SF0">
    <property type="entry name" value="BCAS3 MICROTUBULE ASSOCIATED CELL MIGRATION FACTOR"/>
    <property type="match status" value="1"/>
</dbReference>
<gene>
    <name evidence="3" type="ORF">GPM918_LOCUS1485</name>
    <name evidence="4" type="ORF">SRO942_LOCUS1485</name>
</gene>
<keyword evidence="5" id="KW-1185">Reference proteome</keyword>
<dbReference type="EMBL" id="CAJOBC010000138">
    <property type="protein sequence ID" value="CAF3543898.1"/>
    <property type="molecule type" value="Genomic_DNA"/>
</dbReference>
<accession>A0A813Q6F5</accession>
<dbReference type="Pfam" id="PF21034">
    <property type="entry name" value="BCAS3_WD40"/>
    <property type="match status" value="1"/>
</dbReference>
<dbReference type="Proteomes" id="UP000681722">
    <property type="component" value="Unassembled WGS sequence"/>
</dbReference>
<evidence type="ECO:0000259" key="2">
    <source>
        <dbReference type="Pfam" id="PF21034"/>
    </source>
</evidence>
<dbReference type="InterPro" id="IPR045142">
    <property type="entry name" value="BCAS3-like"/>
</dbReference>
<dbReference type="GO" id="GO:0042594">
    <property type="term" value="P:response to starvation"/>
    <property type="evidence" value="ECO:0007669"/>
    <property type="project" value="TreeGrafter"/>
</dbReference>
<feature type="region of interest" description="Disordered" evidence="1">
    <location>
        <begin position="503"/>
        <end position="523"/>
    </location>
</feature>
<dbReference type="OrthoDB" id="25778at2759"/>
<dbReference type="InterPro" id="IPR048382">
    <property type="entry name" value="BCAS3_WD40"/>
</dbReference>
<dbReference type="SUPFAM" id="SSF50978">
    <property type="entry name" value="WD40 repeat-like"/>
    <property type="match status" value="1"/>
</dbReference>
<dbReference type="Gene3D" id="2.130.10.10">
    <property type="entry name" value="YVTN repeat-like/Quinoprotein amine dehydrogenase"/>
    <property type="match status" value="1"/>
</dbReference>
<protein>
    <recommendedName>
        <fullName evidence="2">BCAS3 WD40 domain-containing protein</fullName>
    </recommendedName>
</protein>
<evidence type="ECO:0000313" key="5">
    <source>
        <dbReference type="Proteomes" id="UP000663829"/>
    </source>
</evidence>
<evidence type="ECO:0000313" key="4">
    <source>
        <dbReference type="EMBL" id="CAF3543898.1"/>
    </source>
</evidence>
<feature type="region of interest" description="Disordered" evidence="1">
    <location>
        <begin position="278"/>
        <end position="330"/>
    </location>
</feature>